<protein>
    <submittedName>
        <fullName evidence="2">Alpha/beta fold hydrolase</fullName>
    </submittedName>
</protein>
<keyword evidence="2" id="KW-0378">Hydrolase</keyword>
<proteinExistence type="predicted"/>
<dbReference type="GO" id="GO:0016787">
    <property type="term" value="F:hydrolase activity"/>
    <property type="evidence" value="ECO:0007669"/>
    <property type="project" value="UniProtKB-KW"/>
</dbReference>
<dbReference type="SUPFAM" id="SSF46894">
    <property type="entry name" value="C-terminal effector domain of the bipartite response regulators"/>
    <property type="match status" value="1"/>
</dbReference>
<evidence type="ECO:0000313" key="3">
    <source>
        <dbReference type="Proteomes" id="UP000325291"/>
    </source>
</evidence>
<dbReference type="InterPro" id="IPR050471">
    <property type="entry name" value="AB_hydrolase"/>
</dbReference>
<dbReference type="PROSITE" id="PS50043">
    <property type="entry name" value="HTH_LUXR_2"/>
    <property type="match status" value="1"/>
</dbReference>
<dbReference type="Gene3D" id="1.10.10.10">
    <property type="entry name" value="Winged helix-like DNA-binding domain superfamily/Winged helix DNA-binding domain"/>
    <property type="match status" value="1"/>
</dbReference>
<dbReference type="SUPFAM" id="SSF53474">
    <property type="entry name" value="alpha/beta-Hydrolases"/>
    <property type="match status" value="1"/>
</dbReference>
<dbReference type="AlphaFoldDB" id="A0A5A9YY13"/>
<dbReference type="Gene3D" id="3.40.50.1820">
    <property type="entry name" value="alpha/beta hydrolase"/>
    <property type="match status" value="1"/>
</dbReference>
<dbReference type="InterPro" id="IPR000792">
    <property type="entry name" value="Tscrpt_reg_LuxR_C"/>
</dbReference>
<dbReference type="Pfam" id="PF00196">
    <property type="entry name" value="GerE"/>
    <property type="match status" value="1"/>
</dbReference>
<accession>A0A5A9YY13</accession>
<dbReference type="InterPro" id="IPR016032">
    <property type="entry name" value="Sig_transdc_resp-reg_C-effctor"/>
</dbReference>
<dbReference type="Pfam" id="PF00561">
    <property type="entry name" value="Abhydrolase_1"/>
    <property type="match status" value="1"/>
</dbReference>
<dbReference type="InterPro" id="IPR029058">
    <property type="entry name" value="AB_hydrolase_fold"/>
</dbReference>
<gene>
    <name evidence="2" type="ORF">FLO80_20260</name>
</gene>
<dbReference type="InterPro" id="IPR036388">
    <property type="entry name" value="WH-like_DNA-bd_sf"/>
</dbReference>
<dbReference type="Proteomes" id="UP000325291">
    <property type="component" value="Unassembled WGS sequence"/>
</dbReference>
<dbReference type="PRINTS" id="PR00038">
    <property type="entry name" value="HTHLUXR"/>
</dbReference>
<name>A0A5A9YY13_9RHOB</name>
<dbReference type="GO" id="GO:0006355">
    <property type="term" value="P:regulation of DNA-templated transcription"/>
    <property type="evidence" value="ECO:0007669"/>
    <property type="project" value="InterPro"/>
</dbReference>
<sequence length="356" mass="39330">MKQHVGFCTSAEGVRIAFAESGEGPPLVRVANWFTHLDLDRQSAVWRHWFDFLSDGRTLIRYDPRGSGLSDRNVDDFSMDRWIEDLDAVVKCAGLTRFPLIGLCQGGAVAAAYAARHPDRVSRLVLYDSYPFGAYAEGVPDRLVQEARALAEMIEVGWGKKTGAFREIFANLLMPEAGKDALRWIGEMQRRSASARNARLMWDAFNAFDIRDVAGDIAAPTLVFHGRRDCMVPFEAGRQLASLIPNARFVPLETNNHILLPNEEAWETFCHEISGFLEPESGAARACDLALDTLTAREVEVLGGVARGLSNRDLANLLRISEKTVRNHVSTIFSKLGVASRAQAIVSARDAGLGRD</sequence>
<organism evidence="2 3">
    <name type="scientific">Aquicoccus porphyridii</name>
    <dbReference type="NCBI Taxonomy" id="1852029"/>
    <lineage>
        <taxon>Bacteria</taxon>
        <taxon>Pseudomonadati</taxon>
        <taxon>Pseudomonadota</taxon>
        <taxon>Alphaproteobacteria</taxon>
        <taxon>Rhodobacterales</taxon>
        <taxon>Paracoccaceae</taxon>
        <taxon>Aquicoccus</taxon>
    </lineage>
</organism>
<dbReference type="PANTHER" id="PTHR43433:SF5">
    <property type="entry name" value="AB HYDROLASE-1 DOMAIN-CONTAINING PROTEIN"/>
    <property type="match status" value="1"/>
</dbReference>
<evidence type="ECO:0000313" key="2">
    <source>
        <dbReference type="EMBL" id="KAA0909738.1"/>
    </source>
</evidence>
<dbReference type="EMBL" id="VINQ01000026">
    <property type="protein sequence ID" value="KAA0909738.1"/>
    <property type="molecule type" value="Genomic_DNA"/>
</dbReference>
<comment type="caution">
    <text evidence="2">The sequence shown here is derived from an EMBL/GenBank/DDBJ whole genome shotgun (WGS) entry which is preliminary data.</text>
</comment>
<evidence type="ECO:0000259" key="1">
    <source>
        <dbReference type="PROSITE" id="PS50043"/>
    </source>
</evidence>
<dbReference type="CDD" id="cd06170">
    <property type="entry name" value="LuxR_C_like"/>
    <property type="match status" value="1"/>
</dbReference>
<dbReference type="GO" id="GO:0003677">
    <property type="term" value="F:DNA binding"/>
    <property type="evidence" value="ECO:0007669"/>
    <property type="project" value="InterPro"/>
</dbReference>
<dbReference type="InterPro" id="IPR000073">
    <property type="entry name" value="AB_hydrolase_1"/>
</dbReference>
<dbReference type="SMART" id="SM00421">
    <property type="entry name" value="HTH_LUXR"/>
    <property type="match status" value="1"/>
</dbReference>
<dbReference type="PRINTS" id="PR00111">
    <property type="entry name" value="ABHYDROLASE"/>
</dbReference>
<reference evidence="2 3" key="1">
    <citation type="submission" date="2019-07" db="EMBL/GenBank/DDBJ databases">
        <title>Aquicoccus porphyridii gen. nov., sp. nov., isolated from a small marine red alga, Porphyridium marinum.</title>
        <authorList>
            <person name="Liu L."/>
        </authorList>
    </citation>
    <scope>NUCLEOTIDE SEQUENCE [LARGE SCALE GENOMIC DNA]</scope>
    <source>
        <strain evidence="2 3">L1 8-17</strain>
    </source>
</reference>
<keyword evidence="3" id="KW-1185">Reference proteome</keyword>
<feature type="domain" description="HTH luxR-type" evidence="1">
    <location>
        <begin position="290"/>
        <end position="352"/>
    </location>
</feature>
<dbReference type="RefSeq" id="WP_111369124.1">
    <property type="nucleotide sequence ID" value="NZ_VINQ01000026.1"/>
</dbReference>
<dbReference type="PANTHER" id="PTHR43433">
    <property type="entry name" value="HYDROLASE, ALPHA/BETA FOLD FAMILY PROTEIN"/>
    <property type="match status" value="1"/>
</dbReference>